<protein>
    <submittedName>
        <fullName evidence="2">Uncharacterized protein</fullName>
    </submittedName>
</protein>
<dbReference type="Proteomes" id="UP000552038">
    <property type="component" value="Unassembled WGS sequence"/>
</dbReference>
<dbReference type="RefSeq" id="WP_171418012.1">
    <property type="nucleotide sequence ID" value="NZ_JABFOR010000025.1"/>
</dbReference>
<evidence type="ECO:0000313" key="2">
    <source>
        <dbReference type="EMBL" id="NOJ72470.1"/>
    </source>
</evidence>
<evidence type="ECO:0000313" key="3">
    <source>
        <dbReference type="Proteomes" id="UP000552038"/>
    </source>
</evidence>
<keyword evidence="1" id="KW-1133">Transmembrane helix</keyword>
<dbReference type="AlphaFoldDB" id="A0AAP7A149"/>
<feature type="transmembrane region" description="Helical" evidence="1">
    <location>
        <begin position="42"/>
        <end position="62"/>
    </location>
</feature>
<proteinExistence type="predicted"/>
<accession>A0AAP7A149</accession>
<keyword evidence="1" id="KW-0812">Transmembrane</keyword>
<dbReference type="EMBL" id="JABFOR010000025">
    <property type="protein sequence ID" value="NOJ72470.1"/>
    <property type="molecule type" value="Genomic_DNA"/>
</dbReference>
<keyword evidence="1" id="KW-0472">Membrane</keyword>
<feature type="transmembrane region" description="Helical" evidence="1">
    <location>
        <begin position="12"/>
        <end position="36"/>
    </location>
</feature>
<sequence length="69" mass="7362">MSNKSDNNSGGIGVLGLLGVAFVVLKLTGVIDWSWWLVTLPFWGGVAIAIIILLIHLFVIGVNEISKKG</sequence>
<reference evidence="2 3" key="1">
    <citation type="submission" date="2020-05" db="EMBL/GenBank/DDBJ databases">
        <title>Whole genome sequencing and identification of novel metabolites from Paenibacillus alvei strain JR949.</title>
        <authorList>
            <person name="Rajendhran J."/>
            <person name="Sree Pranav P."/>
            <person name="Mahalakshmi B."/>
            <person name="Karthikeyan R."/>
        </authorList>
    </citation>
    <scope>NUCLEOTIDE SEQUENCE [LARGE SCALE GENOMIC DNA]</scope>
    <source>
        <strain evidence="2 3">JR949</strain>
    </source>
</reference>
<evidence type="ECO:0000256" key="1">
    <source>
        <dbReference type="SAM" id="Phobius"/>
    </source>
</evidence>
<comment type="caution">
    <text evidence="2">The sequence shown here is derived from an EMBL/GenBank/DDBJ whole genome shotgun (WGS) entry which is preliminary data.</text>
</comment>
<organism evidence="2 3">
    <name type="scientific">Paenibacillus alvei</name>
    <name type="common">Bacillus alvei</name>
    <dbReference type="NCBI Taxonomy" id="44250"/>
    <lineage>
        <taxon>Bacteria</taxon>
        <taxon>Bacillati</taxon>
        <taxon>Bacillota</taxon>
        <taxon>Bacilli</taxon>
        <taxon>Bacillales</taxon>
        <taxon>Paenibacillaceae</taxon>
        <taxon>Paenibacillus</taxon>
    </lineage>
</organism>
<name>A0AAP7A149_PAEAL</name>
<gene>
    <name evidence="2" type="ORF">HMI46_18135</name>
</gene>